<dbReference type="AlphaFoldDB" id="R9PNK2"/>
<keyword evidence="7" id="KW-1185">Reference proteome</keyword>
<evidence type="ECO:0000256" key="5">
    <source>
        <dbReference type="PROSITE-ProRule" id="PRU00742"/>
    </source>
</evidence>
<feature type="binding site" evidence="4">
    <location>
        <position position="107"/>
    </location>
    <ligand>
        <name>Mn(2+)</name>
        <dbReference type="ChEBI" id="CHEBI:29035"/>
        <label>1</label>
    </ligand>
</feature>
<gene>
    <name evidence="6" type="ORF">AALB_3057</name>
</gene>
<dbReference type="Gene3D" id="3.40.800.10">
    <property type="entry name" value="Ureohydrolase domain"/>
    <property type="match status" value="1"/>
</dbReference>
<sequence>MSRCFDIIGAPFNQLGYVTTKQNTVDGLRCLNQQTWIGLSEWISVRNTRWNCDIQDLGDVAVSAEVLSLIAAGKKEAALSAYSPELKTKLLASYSAGRTPITIGGDHSIAVGTLQATMEYYQKQQGKRVAVIWVDAHADCNNSLASNLHGKPLAMLMDKYPHNGWSINPEIAIKPEDVFYVAIRDLMPNEHQLINNHGITNYDMASIDRLGINTVLKELSSHIESHYDHLYLSFDYDALEGSTFRACATPNVGGLSAREAIHLVHTLASSSKFIGADFVEYLPELDHDGVSKELMIKLIDACWGFRT</sequence>
<keyword evidence="3 4" id="KW-0464">Manganese</keyword>
<dbReference type="InterPro" id="IPR006035">
    <property type="entry name" value="Ureohydrolase"/>
</dbReference>
<dbReference type="RefSeq" id="WP_016402744.1">
    <property type="nucleotide sequence ID" value="NZ_BARX01000022.1"/>
</dbReference>
<accession>R9PNK2</accession>
<keyword evidence="2 6" id="KW-0378">Hydrolase</keyword>
<dbReference type="GO" id="GO:0004053">
    <property type="term" value="F:arginase activity"/>
    <property type="evidence" value="ECO:0007669"/>
    <property type="project" value="UniProtKB-EC"/>
</dbReference>
<dbReference type="PANTHER" id="PTHR43782:SF3">
    <property type="entry name" value="ARGINASE"/>
    <property type="match status" value="1"/>
</dbReference>
<dbReference type="OrthoDB" id="9789727at2"/>
<comment type="caution">
    <text evidence="6">The sequence shown here is derived from an EMBL/GenBank/DDBJ whole genome shotgun (WGS) entry which is preliminary data.</text>
</comment>
<dbReference type="EC" id="3.5.3.1" evidence="6"/>
<feature type="binding site" evidence="4">
    <location>
        <position position="137"/>
    </location>
    <ligand>
        <name>Mn(2+)</name>
        <dbReference type="ChEBI" id="CHEBI:29035"/>
        <label>1</label>
    </ligand>
</feature>
<evidence type="ECO:0000256" key="2">
    <source>
        <dbReference type="ARBA" id="ARBA00022801"/>
    </source>
</evidence>
<evidence type="ECO:0000313" key="6">
    <source>
        <dbReference type="EMBL" id="GAD02977.1"/>
    </source>
</evidence>
<reference evidence="6" key="1">
    <citation type="journal article" date="2013" name="Genome Announc.">
        <title>Draft Genome Sequence of Agarivorans albus Strain MKT 106T, an Agarolytic Marine Bacterium.</title>
        <authorList>
            <person name="Yasuike M."/>
            <person name="Nakamura Y."/>
            <person name="Kai W."/>
            <person name="Fujiwara A."/>
            <person name="Fukui Y."/>
            <person name="Satomi M."/>
            <person name="Sano M."/>
        </authorList>
    </citation>
    <scope>NUCLEOTIDE SEQUENCE [LARGE SCALE GENOMIC DNA]</scope>
</reference>
<feature type="binding site" evidence="4">
    <location>
        <position position="135"/>
    </location>
    <ligand>
        <name>Mn(2+)</name>
        <dbReference type="ChEBI" id="CHEBI:29035"/>
        <label>1</label>
    </ligand>
</feature>
<organism evidence="6 7">
    <name type="scientific">Agarivorans albus MKT 106</name>
    <dbReference type="NCBI Taxonomy" id="1331007"/>
    <lineage>
        <taxon>Bacteria</taxon>
        <taxon>Pseudomonadati</taxon>
        <taxon>Pseudomonadota</taxon>
        <taxon>Gammaproteobacteria</taxon>
        <taxon>Alteromonadales</taxon>
        <taxon>Alteromonadaceae</taxon>
        <taxon>Agarivorans</taxon>
    </lineage>
</organism>
<feature type="binding site" evidence="4">
    <location>
        <position position="235"/>
    </location>
    <ligand>
        <name>Mn(2+)</name>
        <dbReference type="ChEBI" id="CHEBI:29035"/>
        <label>1</label>
    </ligand>
</feature>
<feature type="binding site" evidence="4">
    <location>
        <position position="139"/>
    </location>
    <ligand>
        <name>Mn(2+)</name>
        <dbReference type="ChEBI" id="CHEBI:29035"/>
        <label>1</label>
    </ligand>
</feature>
<protein>
    <submittedName>
        <fullName evidence="6">Arginase</fullName>
        <ecNumber evidence="6">3.5.3.1</ecNumber>
    </submittedName>
</protein>
<evidence type="ECO:0000256" key="4">
    <source>
        <dbReference type="PIRSR" id="PIRSR036979-1"/>
    </source>
</evidence>
<evidence type="ECO:0000256" key="3">
    <source>
        <dbReference type="ARBA" id="ARBA00023211"/>
    </source>
</evidence>
<dbReference type="Proteomes" id="UP000014461">
    <property type="component" value="Unassembled WGS sequence"/>
</dbReference>
<dbReference type="PIRSF" id="PIRSF036979">
    <property type="entry name" value="Arginase"/>
    <property type="match status" value="1"/>
</dbReference>
<evidence type="ECO:0000256" key="1">
    <source>
        <dbReference type="ARBA" id="ARBA00022723"/>
    </source>
</evidence>
<proteinExistence type="inferred from homology"/>
<dbReference type="PRINTS" id="PR00116">
    <property type="entry name" value="ARGINASE"/>
</dbReference>
<dbReference type="Pfam" id="PF00491">
    <property type="entry name" value="Arginase"/>
    <property type="match status" value="1"/>
</dbReference>
<dbReference type="SUPFAM" id="SSF52768">
    <property type="entry name" value="Arginase/deacetylase"/>
    <property type="match status" value="1"/>
</dbReference>
<keyword evidence="1 4" id="KW-0479">Metal-binding</keyword>
<dbReference type="GO" id="GO:0005829">
    <property type="term" value="C:cytosol"/>
    <property type="evidence" value="ECO:0007669"/>
    <property type="project" value="TreeGrafter"/>
</dbReference>
<dbReference type="EMBL" id="BARX01000022">
    <property type="protein sequence ID" value="GAD02977.1"/>
    <property type="molecule type" value="Genomic_DNA"/>
</dbReference>
<dbReference type="STRING" id="1331007.AALB_3057"/>
<name>R9PNK2_AGAAL</name>
<comment type="cofactor">
    <cofactor evidence="4">
        <name>Mn(2+)</name>
        <dbReference type="ChEBI" id="CHEBI:29035"/>
    </cofactor>
    <text evidence="4">Binds 2 manganese ions per subunit.</text>
</comment>
<feature type="binding site" evidence="4">
    <location>
        <position position="237"/>
    </location>
    <ligand>
        <name>Mn(2+)</name>
        <dbReference type="ChEBI" id="CHEBI:29035"/>
        <label>1</label>
    </ligand>
</feature>
<evidence type="ECO:0000313" key="7">
    <source>
        <dbReference type="Proteomes" id="UP000014461"/>
    </source>
</evidence>
<comment type="similarity">
    <text evidence="5">Belongs to the arginase family.</text>
</comment>
<dbReference type="GO" id="GO:0030145">
    <property type="term" value="F:manganese ion binding"/>
    <property type="evidence" value="ECO:0007669"/>
    <property type="project" value="TreeGrafter"/>
</dbReference>
<dbReference type="PROSITE" id="PS51409">
    <property type="entry name" value="ARGINASE_2"/>
    <property type="match status" value="1"/>
</dbReference>
<dbReference type="InterPro" id="IPR023696">
    <property type="entry name" value="Ureohydrolase_dom_sf"/>
</dbReference>
<dbReference type="PANTHER" id="PTHR43782">
    <property type="entry name" value="ARGINASE"/>
    <property type="match status" value="1"/>
</dbReference>